<dbReference type="Pfam" id="PF18989">
    <property type="entry name" value="DUF5722"/>
    <property type="match status" value="1"/>
</dbReference>
<sequence>MTEVRVTEDKVSVSGNYVGKGDFYVAEISPAQDLLCLEEPLSKHMPGADSFTFEVDRFVRAGGVTYDRLLSKWAIFEVSSDGAHLVSAAHYADIVPALSSPAKLTLKNKKGMGGIFNNSFISDFDELGLGSATLNMYVTAFTYLSTGPGRIEHEYGGRKYYFDENYVVNNLDAMLLEAGKRNMLVAAILLVQPASAAVDRELGELLAHDGFTGGNLTLPDMTKPESVNCFAAITDFLVQRYTREDSKYGRVAHWIVMNEVDGATSWANIGPKPQNVFTDYYIKILRLVNNIVRQYDQNAETFASFTHSWTLPALDYPAKGMIEMINVMGKKEGDFRWALAYHSYPWDLLNPRCWECPYSTFSMDTQGITFRNLEVMDKWIKMPENMYRGTQKRSVWLSEAGLNSRSHSEADLKEQAAGTAFAWKKVNALDGIDGIQWHNWFDNAGDGSGALLGLRKFNDSEYNGEPKEAWYVYKAAGTDREDEVFDRYLDYLGYESWDEIFVTDIIK</sequence>
<dbReference type="Gene3D" id="3.20.20.80">
    <property type="entry name" value="Glycosidases"/>
    <property type="match status" value="1"/>
</dbReference>
<protein>
    <recommendedName>
        <fullName evidence="1">DUF5722 domain-containing protein</fullName>
    </recommendedName>
</protein>
<accession>A0A9D9EES0</accession>
<gene>
    <name evidence="2" type="ORF">IAC23_04555</name>
</gene>
<dbReference type="AlphaFoldDB" id="A0A9D9EES0"/>
<evidence type="ECO:0000313" key="2">
    <source>
        <dbReference type="EMBL" id="MBO8444950.1"/>
    </source>
</evidence>
<dbReference type="Proteomes" id="UP000823619">
    <property type="component" value="Unassembled WGS sequence"/>
</dbReference>
<dbReference type="SUPFAM" id="SSF51445">
    <property type="entry name" value="(Trans)glycosidases"/>
    <property type="match status" value="1"/>
</dbReference>
<dbReference type="InterPro" id="IPR043780">
    <property type="entry name" value="DUF5722"/>
</dbReference>
<reference evidence="2" key="2">
    <citation type="journal article" date="2021" name="PeerJ">
        <title>Extensive microbial diversity within the chicken gut microbiome revealed by metagenomics and culture.</title>
        <authorList>
            <person name="Gilroy R."/>
            <person name="Ravi A."/>
            <person name="Getino M."/>
            <person name="Pursley I."/>
            <person name="Horton D.L."/>
            <person name="Alikhan N.F."/>
            <person name="Baker D."/>
            <person name="Gharbi K."/>
            <person name="Hall N."/>
            <person name="Watson M."/>
            <person name="Adriaenssens E.M."/>
            <person name="Foster-Nyarko E."/>
            <person name="Jarju S."/>
            <person name="Secka A."/>
            <person name="Antonio M."/>
            <person name="Oren A."/>
            <person name="Chaudhuri R.R."/>
            <person name="La Ragione R."/>
            <person name="Hildebrand F."/>
            <person name="Pallen M.J."/>
        </authorList>
    </citation>
    <scope>NUCLEOTIDE SEQUENCE</scope>
    <source>
        <strain evidence="2">D5-748</strain>
    </source>
</reference>
<dbReference type="InterPro" id="IPR017853">
    <property type="entry name" value="GH"/>
</dbReference>
<reference evidence="2" key="1">
    <citation type="submission" date="2020-10" db="EMBL/GenBank/DDBJ databases">
        <authorList>
            <person name="Gilroy R."/>
        </authorList>
    </citation>
    <scope>NUCLEOTIDE SEQUENCE</scope>
    <source>
        <strain evidence="2">D5-748</strain>
    </source>
</reference>
<feature type="domain" description="DUF5722" evidence="1">
    <location>
        <begin position="107"/>
        <end position="500"/>
    </location>
</feature>
<organism evidence="2 3">
    <name type="scientific">Candidatus Cryptobacteroides merdavium</name>
    <dbReference type="NCBI Taxonomy" id="2840769"/>
    <lineage>
        <taxon>Bacteria</taxon>
        <taxon>Pseudomonadati</taxon>
        <taxon>Bacteroidota</taxon>
        <taxon>Bacteroidia</taxon>
        <taxon>Bacteroidales</taxon>
        <taxon>Candidatus Cryptobacteroides</taxon>
    </lineage>
</organism>
<dbReference type="EMBL" id="JADIMO010000052">
    <property type="protein sequence ID" value="MBO8444950.1"/>
    <property type="molecule type" value="Genomic_DNA"/>
</dbReference>
<comment type="caution">
    <text evidence="2">The sequence shown here is derived from an EMBL/GenBank/DDBJ whole genome shotgun (WGS) entry which is preliminary data.</text>
</comment>
<name>A0A9D9EES0_9BACT</name>
<evidence type="ECO:0000313" key="3">
    <source>
        <dbReference type="Proteomes" id="UP000823619"/>
    </source>
</evidence>
<evidence type="ECO:0000259" key="1">
    <source>
        <dbReference type="Pfam" id="PF18989"/>
    </source>
</evidence>
<proteinExistence type="predicted"/>